<keyword evidence="2" id="KW-1185">Reference proteome</keyword>
<gene>
    <name evidence="1" type="ORF">NC653_028850</name>
</gene>
<dbReference type="EMBL" id="JAQIZT010000012">
    <property type="protein sequence ID" value="KAJ6976806.1"/>
    <property type="molecule type" value="Genomic_DNA"/>
</dbReference>
<organism evidence="1 2">
    <name type="scientific">Populus alba x Populus x berolinensis</name>
    <dbReference type="NCBI Taxonomy" id="444605"/>
    <lineage>
        <taxon>Eukaryota</taxon>
        <taxon>Viridiplantae</taxon>
        <taxon>Streptophyta</taxon>
        <taxon>Embryophyta</taxon>
        <taxon>Tracheophyta</taxon>
        <taxon>Spermatophyta</taxon>
        <taxon>Magnoliopsida</taxon>
        <taxon>eudicotyledons</taxon>
        <taxon>Gunneridae</taxon>
        <taxon>Pentapetalae</taxon>
        <taxon>rosids</taxon>
        <taxon>fabids</taxon>
        <taxon>Malpighiales</taxon>
        <taxon>Salicaceae</taxon>
        <taxon>Saliceae</taxon>
        <taxon>Populus</taxon>
    </lineage>
</organism>
<protein>
    <submittedName>
        <fullName evidence="1">Uncharacterized protein</fullName>
    </submittedName>
</protein>
<accession>A0AAD6Q2T5</accession>
<sequence>MRFLEFPNIVVFFVKLAIHEVLGRLNCWFLELSIFNEKKVVHKTITHHAQQSQPNSLLNRYRRSDFRSVPTPSPLHVDEGGLSRHYPVFLPSVAFTFVFAGLPPLVELLAAWAWTYGCVGCRDRLSLPLDRFFVDGYAVVSTFISNWFHGRDFQEPEVYSTEIADLLIMAWTILDRNTRLLQAIYILCFFFLFPREKIANKIFGRCCWGIHYFSLLSGFMLTDCAIKHAMQ</sequence>
<reference evidence="1" key="1">
    <citation type="journal article" date="2023" name="Mol. Ecol. Resour.">
        <title>Chromosome-level genome assembly of a triploid poplar Populus alba 'Berolinensis'.</title>
        <authorList>
            <person name="Chen S."/>
            <person name="Yu Y."/>
            <person name="Wang X."/>
            <person name="Wang S."/>
            <person name="Zhang T."/>
            <person name="Zhou Y."/>
            <person name="He R."/>
            <person name="Meng N."/>
            <person name="Wang Y."/>
            <person name="Liu W."/>
            <person name="Liu Z."/>
            <person name="Liu J."/>
            <person name="Guo Q."/>
            <person name="Huang H."/>
            <person name="Sederoff R.R."/>
            <person name="Wang G."/>
            <person name="Qu G."/>
            <person name="Chen S."/>
        </authorList>
    </citation>
    <scope>NUCLEOTIDE SEQUENCE</scope>
    <source>
        <strain evidence="1">SC-2020</strain>
    </source>
</reference>
<dbReference type="AlphaFoldDB" id="A0AAD6Q2T5"/>
<proteinExistence type="predicted"/>
<comment type="caution">
    <text evidence="1">The sequence shown here is derived from an EMBL/GenBank/DDBJ whole genome shotgun (WGS) entry which is preliminary data.</text>
</comment>
<evidence type="ECO:0000313" key="2">
    <source>
        <dbReference type="Proteomes" id="UP001164929"/>
    </source>
</evidence>
<evidence type="ECO:0000313" key="1">
    <source>
        <dbReference type="EMBL" id="KAJ6976806.1"/>
    </source>
</evidence>
<name>A0AAD6Q2T5_9ROSI</name>
<dbReference type="Proteomes" id="UP001164929">
    <property type="component" value="Chromosome 12"/>
</dbReference>